<keyword evidence="1" id="KW-0812">Transmembrane</keyword>
<comment type="caution">
    <text evidence="2">The sequence shown here is derived from an EMBL/GenBank/DDBJ whole genome shotgun (WGS) entry which is preliminary data.</text>
</comment>
<sequence>MLDLRWIGIFSLCRMLIPITLLSLYILGSATPSGMEKFITCTSTEFYKEVSTPWAYKQTPECSGCPSCGNYTWDYYFNYTLSMGVRNYKLRGYLINRESKLTTTEFFAPPWNKHGFMSLRRRVNSQGGRILADLQDFGFSSPHREGTFDKTVFVESVKNFTKDYPVDGFIVGLPLRDPKYWKTGTIQAMKECFEAIKELKLVSGFSFASIRSQRVEAAALGSIADLNFVDLAPSDPDFITDCYAKRAINNATLAGVKKETIVLGISVSAYPRVQGYSTAILDYHADPKGDGVIKLSGGNIYFNSQKRATDKLLLAERFGLHGIYLWGGFFFFQDLLPWDKRSLFYALARRA</sequence>
<gene>
    <name evidence="2" type="ORF">FOZ60_009528</name>
</gene>
<dbReference type="Proteomes" id="UP000541610">
    <property type="component" value="Unassembled WGS sequence"/>
</dbReference>
<dbReference type="OrthoDB" id="10323613at2759"/>
<organism evidence="2 3">
    <name type="scientific">Perkinsus olseni</name>
    <name type="common">Perkinsus atlanticus</name>
    <dbReference type="NCBI Taxonomy" id="32597"/>
    <lineage>
        <taxon>Eukaryota</taxon>
        <taxon>Sar</taxon>
        <taxon>Alveolata</taxon>
        <taxon>Perkinsozoa</taxon>
        <taxon>Perkinsea</taxon>
        <taxon>Perkinsida</taxon>
        <taxon>Perkinsidae</taxon>
        <taxon>Perkinsus</taxon>
    </lineage>
</organism>
<keyword evidence="1" id="KW-0472">Membrane</keyword>
<keyword evidence="1" id="KW-1133">Transmembrane helix</keyword>
<dbReference type="AlphaFoldDB" id="A0A7J6NH12"/>
<accession>A0A7J6NH12</accession>
<name>A0A7J6NH12_PEROL</name>
<evidence type="ECO:0000313" key="2">
    <source>
        <dbReference type="EMBL" id="KAF4683175.1"/>
    </source>
</evidence>
<dbReference type="EMBL" id="JABANP010000384">
    <property type="protein sequence ID" value="KAF4683175.1"/>
    <property type="molecule type" value="Genomic_DNA"/>
</dbReference>
<dbReference type="SUPFAM" id="SSF51445">
    <property type="entry name" value="(Trans)glycosidases"/>
    <property type="match status" value="1"/>
</dbReference>
<dbReference type="InterPro" id="IPR017853">
    <property type="entry name" value="GH"/>
</dbReference>
<evidence type="ECO:0000313" key="3">
    <source>
        <dbReference type="Proteomes" id="UP000541610"/>
    </source>
</evidence>
<feature type="transmembrane region" description="Helical" evidence="1">
    <location>
        <begin position="6"/>
        <end position="27"/>
    </location>
</feature>
<evidence type="ECO:0008006" key="4">
    <source>
        <dbReference type="Google" id="ProtNLM"/>
    </source>
</evidence>
<reference evidence="2 3" key="1">
    <citation type="submission" date="2020-04" db="EMBL/GenBank/DDBJ databases">
        <title>Perkinsus olseni comparative genomics.</title>
        <authorList>
            <person name="Bogema D.R."/>
        </authorList>
    </citation>
    <scope>NUCLEOTIDE SEQUENCE [LARGE SCALE GENOMIC DNA]</scope>
    <source>
        <strain evidence="2">00978-12</strain>
    </source>
</reference>
<protein>
    <recommendedName>
        <fullName evidence="4">Chitinase</fullName>
    </recommendedName>
</protein>
<evidence type="ECO:0000256" key="1">
    <source>
        <dbReference type="SAM" id="Phobius"/>
    </source>
</evidence>
<proteinExistence type="predicted"/>